<accession>X1C4Y1</accession>
<comment type="caution">
    <text evidence="1">The sequence shown here is derived from an EMBL/GenBank/DDBJ whole genome shotgun (WGS) entry which is preliminary data.</text>
</comment>
<evidence type="ECO:0000313" key="1">
    <source>
        <dbReference type="EMBL" id="GAG79426.1"/>
    </source>
</evidence>
<dbReference type="AlphaFoldDB" id="X1C4Y1"/>
<gene>
    <name evidence="1" type="ORF">S01H4_27766</name>
</gene>
<name>X1C4Y1_9ZZZZ</name>
<protein>
    <submittedName>
        <fullName evidence="1">Uncharacterized protein</fullName>
    </submittedName>
</protein>
<dbReference type="EMBL" id="BART01013641">
    <property type="protein sequence ID" value="GAG79426.1"/>
    <property type="molecule type" value="Genomic_DNA"/>
</dbReference>
<organism evidence="1">
    <name type="scientific">marine sediment metagenome</name>
    <dbReference type="NCBI Taxonomy" id="412755"/>
    <lineage>
        <taxon>unclassified sequences</taxon>
        <taxon>metagenomes</taxon>
        <taxon>ecological metagenomes</taxon>
    </lineage>
</organism>
<reference evidence="1" key="1">
    <citation type="journal article" date="2014" name="Front. Microbiol.">
        <title>High frequency of phylogenetically diverse reductive dehalogenase-homologous genes in deep subseafloor sedimentary metagenomes.</title>
        <authorList>
            <person name="Kawai M."/>
            <person name="Futagami T."/>
            <person name="Toyoda A."/>
            <person name="Takaki Y."/>
            <person name="Nishi S."/>
            <person name="Hori S."/>
            <person name="Arai W."/>
            <person name="Tsubouchi T."/>
            <person name="Morono Y."/>
            <person name="Uchiyama I."/>
            <person name="Ito T."/>
            <person name="Fujiyama A."/>
            <person name="Inagaki F."/>
            <person name="Takami H."/>
        </authorList>
    </citation>
    <scope>NUCLEOTIDE SEQUENCE</scope>
    <source>
        <strain evidence="1">Expedition CK06-06</strain>
    </source>
</reference>
<sequence>MGKEKSGKILEVNLKNNSFKEIFYDKDLVKTFLGAIMGSKKL</sequence>
<proteinExistence type="predicted"/>